<dbReference type="Gene3D" id="3.40.50.300">
    <property type="entry name" value="P-loop containing nucleotide triphosphate hydrolases"/>
    <property type="match status" value="1"/>
</dbReference>
<sequence length="292" mass="33075">MAYASKYTRKPRTDVFTHDTDIDRRNCKRTVPMRVICLGLGRTGTASLREALRQLGLGECYHMMSTSVENPPDALMWMDALSHKYDGVGEFGRKQWDQLLGHCQSVCDWPAAAFVEELTEAYPDAKVIITTRDVDSWYKSCLKTVDWRANDVVLGALARCDWASGLYQPMLSKFWTDFFKGDFKQHGKQAFREHYEHVRAVVPPENLLEYHVGQGWKPLCDFLGLPLPPAGQDMVHTNDTEGFVDRCKARNRAQICNVALLWWQGSLPGQGHSLTVIGSMISIVPWPPNSIP</sequence>
<dbReference type="AlphaFoldDB" id="A0A1J9RMG6"/>
<dbReference type="InterPro" id="IPR040632">
    <property type="entry name" value="Sulfotransfer_4"/>
</dbReference>
<dbReference type="Proteomes" id="UP000183809">
    <property type="component" value="Unassembled WGS sequence"/>
</dbReference>
<dbReference type="GeneID" id="31013858"/>
<evidence type="ECO:0000313" key="1">
    <source>
        <dbReference type="EMBL" id="OJD33771.1"/>
    </source>
</evidence>
<dbReference type="Pfam" id="PF17784">
    <property type="entry name" value="Sulfotransfer_4"/>
    <property type="match status" value="1"/>
</dbReference>
<reference evidence="1 2" key="1">
    <citation type="submission" date="2016-10" db="EMBL/GenBank/DDBJ databases">
        <title>Proteomics and genomics reveal pathogen-plant mechanisms compatible with a hemibiotrophic lifestyle of Diplodia corticola.</title>
        <authorList>
            <person name="Fernandes I."/>
            <person name="De Jonge R."/>
            <person name="Van De Peer Y."/>
            <person name="Devreese B."/>
            <person name="Alves A."/>
            <person name="Esteves A.C."/>
        </authorList>
    </citation>
    <scope>NUCLEOTIDE SEQUENCE [LARGE SCALE GENOMIC DNA]</scope>
    <source>
        <strain evidence="1 2">CBS 112549</strain>
    </source>
</reference>
<gene>
    <name evidence="1" type="ORF">BKCO1_2700065</name>
</gene>
<keyword evidence="2" id="KW-1185">Reference proteome</keyword>
<dbReference type="OrthoDB" id="408152at2759"/>
<dbReference type="STRING" id="236234.A0A1J9RMG6"/>
<dbReference type="EMBL" id="MNUE01000027">
    <property type="protein sequence ID" value="OJD33771.1"/>
    <property type="molecule type" value="Genomic_DNA"/>
</dbReference>
<proteinExistence type="predicted"/>
<dbReference type="PANTHER" id="PTHR36978">
    <property type="entry name" value="P-LOOP CONTAINING NUCLEOTIDE TRIPHOSPHATE HYDROLASE"/>
    <property type="match status" value="1"/>
</dbReference>
<protein>
    <submittedName>
        <fullName evidence="1">Nad dependent epimerase</fullName>
    </submittedName>
</protein>
<organism evidence="1 2">
    <name type="scientific">Diplodia corticola</name>
    <dbReference type="NCBI Taxonomy" id="236234"/>
    <lineage>
        <taxon>Eukaryota</taxon>
        <taxon>Fungi</taxon>
        <taxon>Dikarya</taxon>
        <taxon>Ascomycota</taxon>
        <taxon>Pezizomycotina</taxon>
        <taxon>Dothideomycetes</taxon>
        <taxon>Dothideomycetes incertae sedis</taxon>
        <taxon>Botryosphaeriales</taxon>
        <taxon>Botryosphaeriaceae</taxon>
        <taxon>Diplodia</taxon>
    </lineage>
</organism>
<dbReference type="InterPro" id="IPR027417">
    <property type="entry name" value="P-loop_NTPase"/>
</dbReference>
<name>A0A1J9RMG6_9PEZI</name>
<evidence type="ECO:0000313" key="2">
    <source>
        <dbReference type="Proteomes" id="UP000183809"/>
    </source>
</evidence>
<comment type="caution">
    <text evidence="1">The sequence shown here is derived from an EMBL/GenBank/DDBJ whole genome shotgun (WGS) entry which is preliminary data.</text>
</comment>
<dbReference type="RefSeq" id="XP_020130031.1">
    <property type="nucleotide sequence ID" value="XM_020273597.1"/>
</dbReference>
<dbReference type="SUPFAM" id="SSF52540">
    <property type="entry name" value="P-loop containing nucleoside triphosphate hydrolases"/>
    <property type="match status" value="1"/>
</dbReference>
<accession>A0A1J9RMG6</accession>
<dbReference type="PANTHER" id="PTHR36978:SF4">
    <property type="entry name" value="P-LOOP CONTAINING NUCLEOSIDE TRIPHOSPHATE HYDROLASE PROTEIN"/>
    <property type="match status" value="1"/>
</dbReference>